<organism evidence="4 5">
    <name type="scientific">Labrys neptuniae</name>
    <dbReference type="NCBI Taxonomy" id="376174"/>
    <lineage>
        <taxon>Bacteria</taxon>
        <taxon>Pseudomonadati</taxon>
        <taxon>Pseudomonadota</taxon>
        <taxon>Alphaproteobacteria</taxon>
        <taxon>Hyphomicrobiales</taxon>
        <taxon>Xanthobacteraceae</taxon>
        <taxon>Labrys</taxon>
    </lineage>
</organism>
<feature type="signal peptide" evidence="2">
    <location>
        <begin position="1"/>
        <end position="38"/>
    </location>
</feature>
<dbReference type="RefSeq" id="WP_367626541.1">
    <property type="nucleotide sequence ID" value="NZ_JBFNQD010000020.1"/>
</dbReference>
<evidence type="ECO:0000256" key="2">
    <source>
        <dbReference type="RuleBase" id="RU362097"/>
    </source>
</evidence>
<keyword evidence="2" id="KW-0564">Palmitate</keyword>
<proteinExistence type="inferred from homology"/>
<comment type="similarity">
    <text evidence="1 2">Belongs to the outer membrane factor (OMF) (TC 1.B.17) family.</text>
</comment>
<evidence type="ECO:0000256" key="3">
    <source>
        <dbReference type="SAM" id="MobiDB-lite"/>
    </source>
</evidence>
<gene>
    <name evidence="4" type="ORF">ABXS05_30770</name>
</gene>
<dbReference type="EMBL" id="JBFNQD010000020">
    <property type="protein sequence ID" value="MEW9309967.1"/>
    <property type="molecule type" value="Genomic_DNA"/>
</dbReference>
<name>A0ABV3PWB4_9HYPH</name>
<keyword evidence="2" id="KW-0449">Lipoprotein</keyword>
<evidence type="ECO:0000256" key="1">
    <source>
        <dbReference type="ARBA" id="ARBA00007613"/>
    </source>
</evidence>
<keyword evidence="2" id="KW-0472">Membrane</keyword>
<dbReference type="Pfam" id="PF02321">
    <property type="entry name" value="OEP"/>
    <property type="match status" value="2"/>
</dbReference>
<dbReference type="InterPro" id="IPR010131">
    <property type="entry name" value="MdtP/NodT-like"/>
</dbReference>
<keyword evidence="5" id="KW-1185">Reference proteome</keyword>
<dbReference type="Gene3D" id="2.20.200.10">
    <property type="entry name" value="Outer membrane efflux proteins (OEP)"/>
    <property type="match status" value="1"/>
</dbReference>
<feature type="chain" id="PRO_5044969303" evidence="2">
    <location>
        <begin position="39"/>
        <end position="509"/>
    </location>
</feature>
<dbReference type="InterPro" id="IPR003423">
    <property type="entry name" value="OMP_efflux"/>
</dbReference>
<dbReference type="Gene3D" id="1.20.1600.10">
    <property type="entry name" value="Outer membrane efflux proteins (OEP)"/>
    <property type="match status" value="1"/>
</dbReference>
<accession>A0ABV3PWB4</accession>
<dbReference type="Proteomes" id="UP001555786">
    <property type="component" value="Unassembled WGS sequence"/>
</dbReference>
<evidence type="ECO:0000313" key="4">
    <source>
        <dbReference type="EMBL" id="MEW9309967.1"/>
    </source>
</evidence>
<dbReference type="PANTHER" id="PTHR30203:SF32">
    <property type="entry name" value="CATION EFFLUX SYSTEM PROTEIN CUSC"/>
    <property type="match status" value="1"/>
</dbReference>
<protein>
    <submittedName>
        <fullName evidence="4">Efflux transporter outer membrane subunit</fullName>
    </submittedName>
</protein>
<dbReference type="SUPFAM" id="SSF56954">
    <property type="entry name" value="Outer membrane efflux proteins (OEP)"/>
    <property type="match status" value="1"/>
</dbReference>
<evidence type="ECO:0000313" key="5">
    <source>
        <dbReference type="Proteomes" id="UP001555786"/>
    </source>
</evidence>
<dbReference type="PANTHER" id="PTHR30203">
    <property type="entry name" value="OUTER MEMBRANE CATION EFFLUX PROTEIN"/>
    <property type="match status" value="1"/>
</dbReference>
<keyword evidence="2" id="KW-1134">Transmembrane beta strand</keyword>
<keyword evidence="2" id="KW-0812">Transmembrane</keyword>
<feature type="region of interest" description="Disordered" evidence="3">
    <location>
        <begin position="123"/>
        <end position="143"/>
    </location>
</feature>
<sequence length="509" mass="54089">MKSAGQATTALKNWNGKPSICKRAMVIMPLALVLSACAVGPDYVKPSLAVPAQYTSTNREQSAAKPQLSRWWTRLADPMLNALIEEAVQSNLDVATAKARVREARATYHQSVGTLFPTVRNTDSATRQRSVAGGSSGAASGPQITSQFQAGFDVSWEIDLFGKNQRGAEAAEYGVQAADEQLRLALLTLVGDVASNYVQARGYQARIALAQRTAAAQRETAQLTKSRFDAGGISGVDVATSTGQASTTEAAIPSLEVSYAEVVHRLGVLTGRAPGDLATRMKRGGPIPRPKLPMPVGIPADILSARPDVRQAERVLAQATARIGQAEAARYPTISLAGNIATTGSKIGDIAKNSSIGWSFGPTLNVPIFNGGQLRAAVEVEQARRDQNFIGYKAAVLKALEEVENALVAIAQEQIRYRKLTASVVAYRQATTLARSLYQGGSANFLTVLDAERSLYTAEDALVQSRIALGTAYITLNKALGGGWNGAIEVSKPELVDQDMGPRRASTRP</sequence>
<comment type="caution">
    <text evidence="4">The sequence shown here is derived from an EMBL/GenBank/DDBJ whole genome shotgun (WGS) entry which is preliminary data.</text>
</comment>
<comment type="subcellular location">
    <subcellularLocation>
        <location evidence="2">Cell membrane</location>
        <topology evidence="2">Lipid-anchor</topology>
    </subcellularLocation>
</comment>
<reference evidence="4 5" key="1">
    <citation type="submission" date="2024-07" db="EMBL/GenBank/DDBJ databases">
        <title>Description of Labrys sedimenti sp. nov., isolated from a diclofenac-degrading enrichment culture.</title>
        <authorList>
            <person name="Tancsics A."/>
            <person name="Csepanyi A."/>
        </authorList>
    </citation>
    <scope>NUCLEOTIDE SEQUENCE [LARGE SCALE GENOMIC DNA]</scope>
    <source>
        <strain evidence="4 5">LMG 23578</strain>
    </source>
</reference>
<keyword evidence="2" id="KW-0732">Signal</keyword>
<dbReference type="NCBIfam" id="TIGR01845">
    <property type="entry name" value="outer_NodT"/>
    <property type="match status" value="1"/>
</dbReference>